<dbReference type="HOGENOM" id="CLU_278974_0_0_1"/>
<dbReference type="SMART" id="SM00248">
    <property type="entry name" value="ANK"/>
    <property type="match status" value="14"/>
</dbReference>
<dbReference type="PANTHER" id="PTHR24173:SF74">
    <property type="entry name" value="ANKYRIN REPEAT DOMAIN-CONTAINING PROTEIN 16"/>
    <property type="match status" value="1"/>
</dbReference>
<dbReference type="InterPro" id="IPR036770">
    <property type="entry name" value="Ankyrin_rpt-contain_sf"/>
</dbReference>
<evidence type="ECO:0000256" key="3">
    <source>
        <dbReference type="PROSITE-ProRule" id="PRU00023"/>
    </source>
</evidence>
<dbReference type="Pfam" id="PF12796">
    <property type="entry name" value="Ank_2"/>
    <property type="match status" value="1"/>
</dbReference>
<dbReference type="Gene3D" id="1.25.40.20">
    <property type="entry name" value="Ankyrin repeat-containing domain"/>
    <property type="match status" value="3"/>
</dbReference>
<dbReference type="eggNOG" id="KOG4177">
    <property type="taxonomic scope" value="Eukaryota"/>
</dbReference>
<dbReference type="PROSITE" id="PS50297">
    <property type="entry name" value="ANK_REP_REGION"/>
    <property type="match status" value="3"/>
</dbReference>
<dbReference type="Pfam" id="PF00023">
    <property type="entry name" value="Ank"/>
    <property type="match status" value="1"/>
</dbReference>
<keyword evidence="1" id="KW-0677">Repeat</keyword>
<dbReference type="GeneID" id="24416141"/>
<dbReference type="VEuPathDB" id="FungiDB:GLRG_10776"/>
<organism evidence="5">
    <name type="scientific">Colletotrichum graminicola (strain M1.001 / M2 / FGSC 10212)</name>
    <name type="common">Maize anthracnose fungus</name>
    <name type="synonym">Glomerella graminicola</name>
    <dbReference type="NCBI Taxonomy" id="645133"/>
    <lineage>
        <taxon>Eukaryota</taxon>
        <taxon>Fungi</taxon>
        <taxon>Dikarya</taxon>
        <taxon>Ascomycota</taxon>
        <taxon>Pezizomycotina</taxon>
        <taxon>Sordariomycetes</taxon>
        <taxon>Hypocreomycetidae</taxon>
        <taxon>Glomerellales</taxon>
        <taxon>Glomerellaceae</taxon>
        <taxon>Colletotrichum</taxon>
        <taxon>Colletotrichum graminicola species complex</taxon>
    </lineage>
</organism>
<dbReference type="SUPFAM" id="SSF48403">
    <property type="entry name" value="Ankyrin repeat"/>
    <property type="match status" value="2"/>
</dbReference>
<keyword evidence="2 3" id="KW-0040">ANK repeat</keyword>
<dbReference type="Proteomes" id="UP000008782">
    <property type="component" value="Unassembled WGS sequence"/>
</dbReference>
<feature type="repeat" description="ANK" evidence="3">
    <location>
        <begin position="590"/>
        <end position="622"/>
    </location>
</feature>
<accession>E3QXT1</accession>
<gene>
    <name evidence="4" type="ORF">GLRG_10776</name>
</gene>
<feature type="repeat" description="ANK" evidence="3">
    <location>
        <begin position="720"/>
        <end position="752"/>
    </location>
</feature>
<protein>
    <submittedName>
        <fullName evidence="4">Uncharacterized protein</fullName>
    </submittedName>
</protein>
<dbReference type="STRING" id="645133.E3QXT1"/>
<dbReference type="OrthoDB" id="823504at2759"/>
<evidence type="ECO:0000313" key="4">
    <source>
        <dbReference type="EMBL" id="EFQ35632.1"/>
    </source>
</evidence>
<proteinExistence type="predicted"/>
<dbReference type="AlphaFoldDB" id="E3QXT1"/>
<dbReference type="InterPro" id="IPR002110">
    <property type="entry name" value="Ankyrin_rpt"/>
</dbReference>
<reference evidence="5" key="1">
    <citation type="journal article" date="2012" name="Nat. Genet.">
        <title>Lifestyle transitions in plant pathogenic Colletotrichum fungi deciphered by genome and transcriptome analyses.</title>
        <authorList>
            <person name="O'Connell R.J."/>
            <person name="Thon M.R."/>
            <person name="Hacquard S."/>
            <person name="Amyotte S.G."/>
            <person name="Kleemann J."/>
            <person name="Torres M.F."/>
            <person name="Damm U."/>
            <person name="Buiate E.A."/>
            <person name="Epstein L."/>
            <person name="Alkan N."/>
            <person name="Altmueller J."/>
            <person name="Alvarado-Balderrama L."/>
            <person name="Bauser C.A."/>
            <person name="Becker C."/>
            <person name="Birren B.W."/>
            <person name="Chen Z."/>
            <person name="Choi J."/>
            <person name="Crouch J.A."/>
            <person name="Duvick J.P."/>
            <person name="Farman M.A."/>
            <person name="Gan P."/>
            <person name="Heiman D."/>
            <person name="Henrissat B."/>
            <person name="Howard R.J."/>
            <person name="Kabbage M."/>
            <person name="Koch C."/>
            <person name="Kracher B."/>
            <person name="Kubo Y."/>
            <person name="Law A.D."/>
            <person name="Lebrun M.-H."/>
            <person name="Lee Y.-H."/>
            <person name="Miyara I."/>
            <person name="Moore N."/>
            <person name="Neumann U."/>
            <person name="Nordstroem K."/>
            <person name="Panaccione D.G."/>
            <person name="Panstruga R."/>
            <person name="Place M."/>
            <person name="Proctor R.H."/>
            <person name="Prusky D."/>
            <person name="Rech G."/>
            <person name="Reinhardt R."/>
            <person name="Rollins J.A."/>
            <person name="Rounsley S."/>
            <person name="Schardl C.L."/>
            <person name="Schwartz D.C."/>
            <person name="Shenoy N."/>
            <person name="Shirasu K."/>
            <person name="Sikhakolli U.R."/>
            <person name="Stueber K."/>
            <person name="Sukno S.A."/>
            <person name="Sweigard J.A."/>
            <person name="Takano Y."/>
            <person name="Takahara H."/>
            <person name="Trail F."/>
            <person name="van der Does H.C."/>
            <person name="Voll L.M."/>
            <person name="Will I."/>
            <person name="Young S."/>
            <person name="Zeng Q."/>
            <person name="Zhang J."/>
            <person name="Zhou S."/>
            <person name="Dickman M.B."/>
            <person name="Schulze-Lefert P."/>
            <person name="Ver Loren van Themaat E."/>
            <person name="Ma L.-J."/>
            <person name="Vaillancourt L.J."/>
        </authorList>
    </citation>
    <scope>NUCLEOTIDE SEQUENCE [LARGE SCALE GENOMIC DNA]</scope>
    <source>
        <strain evidence="5">M1.001 / M2 / FGSC 10212</strain>
    </source>
</reference>
<dbReference type="PROSITE" id="PS50088">
    <property type="entry name" value="ANK_REPEAT"/>
    <property type="match status" value="3"/>
</dbReference>
<evidence type="ECO:0000256" key="2">
    <source>
        <dbReference type="ARBA" id="ARBA00023043"/>
    </source>
</evidence>
<dbReference type="PANTHER" id="PTHR24173">
    <property type="entry name" value="ANKYRIN REPEAT CONTAINING"/>
    <property type="match status" value="1"/>
</dbReference>
<evidence type="ECO:0000313" key="5">
    <source>
        <dbReference type="Proteomes" id="UP000008782"/>
    </source>
</evidence>
<evidence type="ECO:0000256" key="1">
    <source>
        <dbReference type="ARBA" id="ARBA00022737"/>
    </source>
</evidence>
<dbReference type="EMBL" id="GG697397">
    <property type="protein sequence ID" value="EFQ35632.1"/>
    <property type="molecule type" value="Genomic_DNA"/>
</dbReference>
<sequence>MTDVDVEENISKFIDVEAETIFKAKKLKQSPEEICSWIKGKSGNFFFFAKFFLQNFVATVEDADACKYSMTTILLPCLELLRQYYGYELLPMFQNIDNQNYLLSILQIVINSKSSTSTEEITDAIACFHDDSRLRRLDIRSVLQQKCPRLIHVDDNSELHITHQSFCSHFMCYINKEQQHANMAFLCLKYLSQPIFGRDCNDSPTELPRHHPFYNYAARWWEDHFRLSDREGTKLLSQLGYFITSPCYNAWSSHRSWNIAINQWARKTPMYNAIMSNPWIPPAITLTKANAGHLTSELQATYGMVEPKSRSWKDNSSILVAKFMHRFDVFHGLNRLLENAHPEPDFSVRDAAGHTPLMAAAMVPDGLPDMIKFFLRKTQDVNERSFVHGDPALLLLCRFLDLRHDFLFGDMLSLFLAAGADPNISGLDGNTCLLEACERNSLLLDTLDDINQLDGAGFAAIHILTAPDYIEWLPHLLKRPDVDLDLLSNGLEDDRKRALRRTPLGFAIFHDNFKAVEMLLEAGANPCRCPGTTDDTPVYMAVKVARTTNYKNSKHDKSKFDKNGNVDILELLLSYQSPINTLLNHKSKEYAKSPLRLAVHLGDQNMVELLLRHGADPTLEEAYGLLGPLDAAIVHGDEDITIILVKTLLDNELPPSINYLPEDNNHADHVLSAASELKPALVQLLLDYGADMKENNVDICKVLVEHEPGLVNCQFEEGLVCEAPIHLAAREGHKDIVRYLLDVGATPDLLSYHWHETPFWSACYNGKLEIPQLLYDKSPKTLDTTSYDGSTPLIVVCDTGNLQLVRFLLEKGADAKARRSTGESCVHSAVSKDNGAAHKIVDLLIQHGLGIDDVVSAIGFTVLGEACRVGDAQTVWMLLEKGADPSKGQKPPGNTSGAWRSALHVAAIGGQPKIVEILLQSPQLFSFVENVDYYGDNVLHLGSPGSSAKAYEITDKIYRACQRLESETGIDHFPAMLAVETRGLHTLIDIAMGSLHKRLSDEALAKTDEIIRQYVEELTTGDQRTVFHPKHLMSDLSFLLLQRDGYDQQAVRLLQTLTIDVSIKELKDRFIDTAAWTICCEVCDGPGGPNEDDDDDEKEVICFCRFCRLILHFMLSDTSSSDAEPGVHTCL</sequence>
<dbReference type="RefSeq" id="XP_008099652.1">
    <property type="nucleotide sequence ID" value="XM_008101461.1"/>
</dbReference>
<feature type="repeat" description="ANK" evidence="3">
    <location>
        <begin position="788"/>
        <end position="820"/>
    </location>
</feature>
<keyword evidence="5" id="KW-1185">Reference proteome</keyword>
<name>E3QXT1_COLGM</name>